<gene>
    <name evidence="2" type="ORF">DRF68_02125</name>
</gene>
<reference evidence="2 3" key="1">
    <citation type="journal article" date="2004" name="Emerg. Infect. Dis.">
        <title>Amoebae-resisting bacteria isolated from human nasal swabs by amoebal coculture.</title>
        <authorList>
            <person name="Greub G."/>
            <person name="La Scola B."/>
            <person name="Raoult D."/>
        </authorList>
    </citation>
    <scope>NUCLEOTIDE SEQUENCE [LARGE SCALE GENOMIC DNA]</scope>
    <source>
        <strain evidence="2 3">CCUG 51329</strain>
    </source>
</reference>
<name>A0A3D9BGM7_9FLAO</name>
<keyword evidence="1" id="KW-0812">Transmembrane</keyword>
<protein>
    <submittedName>
        <fullName evidence="2">Uncharacterized protein</fullName>
    </submittedName>
</protein>
<keyword evidence="1" id="KW-0472">Membrane</keyword>
<comment type="caution">
    <text evidence="2">The sequence shown here is derived from an EMBL/GenBank/DDBJ whole genome shotgun (WGS) entry which is preliminary data.</text>
</comment>
<dbReference type="RefSeq" id="WP_116096351.1">
    <property type="nucleotide sequence ID" value="NZ_QNVU01000003.1"/>
</dbReference>
<dbReference type="Proteomes" id="UP000256924">
    <property type="component" value="Unassembled WGS sequence"/>
</dbReference>
<organism evidence="2 3">
    <name type="scientific">Candidatus Chryseobacterium massiliense</name>
    <dbReference type="NCBI Taxonomy" id="204089"/>
    <lineage>
        <taxon>Bacteria</taxon>
        <taxon>Pseudomonadati</taxon>
        <taxon>Bacteroidota</taxon>
        <taxon>Flavobacteriia</taxon>
        <taxon>Flavobacteriales</taxon>
        <taxon>Weeksellaceae</taxon>
        <taxon>Chryseobacterium group</taxon>
        <taxon>Chryseobacterium</taxon>
    </lineage>
</organism>
<feature type="transmembrane region" description="Helical" evidence="1">
    <location>
        <begin position="74"/>
        <end position="93"/>
    </location>
</feature>
<accession>A0A3D9BGM7</accession>
<evidence type="ECO:0000256" key="1">
    <source>
        <dbReference type="SAM" id="Phobius"/>
    </source>
</evidence>
<sequence>MNNIFFLVFVIGFCLFAIGKTIYYFIEKKKVLTTCKNSDSIEIKNINGTIFTDSGNKNRLELCTFTLFINENSIFLFALSFSFIPLQVINLLFSNKNRKNTRHPILLREYKIDEKNAVLVYYPDHILGSKKITLKNLNPEQLSILEKTLEGKSRRFY</sequence>
<keyword evidence="3" id="KW-1185">Reference proteome</keyword>
<evidence type="ECO:0000313" key="2">
    <source>
        <dbReference type="EMBL" id="REC52542.1"/>
    </source>
</evidence>
<proteinExistence type="predicted"/>
<evidence type="ECO:0000313" key="3">
    <source>
        <dbReference type="Proteomes" id="UP000256924"/>
    </source>
</evidence>
<dbReference type="AlphaFoldDB" id="A0A3D9BGM7"/>
<dbReference type="EMBL" id="QNVU01000003">
    <property type="protein sequence ID" value="REC52542.1"/>
    <property type="molecule type" value="Genomic_DNA"/>
</dbReference>
<keyword evidence="1" id="KW-1133">Transmembrane helix</keyword>